<evidence type="ECO:0000313" key="1">
    <source>
        <dbReference type="EMBL" id="CAL1275395.1"/>
    </source>
</evidence>
<name>A0AAV1ZU74_9ARAC</name>
<feature type="non-terminal residue" evidence="1">
    <location>
        <position position="1"/>
    </location>
</feature>
<sequence length="39" mass="4592">CEIKWNRLLPEQLKNHCSCIIISGFANDMLQLKLNLFIM</sequence>
<accession>A0AAV1ZU74</accession>
<dbReference type="AlphaFoldDB" id="A0AAV1ZU74"/>
<protein>
    <submittedName>
        <fullName evidence="1">Uncharacterized protein</fullName>
    </submittedName>
</protein>
<keyword evidence="2" id="KW-1185">Reference proteome</keyword>
<comment type="caution">
    <text evidence="1">The sequence shown here is derived from an EMBL/GenBank/DDBJ whole genome shotgun (WGS) entry which is preliminary data.</text>
</comment>
<evidence type="ECO:0000313" key="2">
    <source>
        <dbReference type="Proteomes" id="UP001497382"/>
    </source>
</evidence>
<organism evidence="1 2">
    <name type="scientific">Larinioides sclopetarius</name>
    <dbReference type="NCBI Taxonomy" id="280406"/>
    <lineage>
        <taxon>Eukaryota</taxon>
        <taxon>Metazoa</taxon>
        <taxon>Ecdysozoa</taxon>
        <taxon>Arthropoda</taxon>
        <taxon>Chelicerata</taxon>
        <taxon>Arachnida</taxon>
        <taxon>Araneae</taxon>
        <taxon>Araneomorphae</taxon>
        <taxon>Entelegynae</taxon>
        <taxon>Araneoidea</taxon>
        <taxon>Araneidae</taxon>
        <taxon>Larinioides</taxon>
    </lineage>
</organism>
<dbReference type="EMBL" id="CAXIEN010000084">
    <property type="protein sequence ID" value="CAL1275395.1"/>
    <property type="molecule type" value="Genomic_DNA"/>
</dbReference>
<proteinExistence type="predicted"/>
<reference evidence="1 2" key="1">
    <citation type="submission" date="2024-04" db="EMBL/GenBank/DDBJ databases">
        <authorList>
            <person name="Rising A."/>
            <person name="Reimegard J."/>
            <person name="Sonavane S."/>
            <person name="Akerstrom W."/>
            <person name="Nylinder S."/>
            <person name="Hedman E."/>
            <person name="Kallberg Y."/>
        </authorList>
    </citation>
    <scope>NUCLEOTIDE SEQUENCE [LARGE SCALE GENOMIC DNA]</scope>
</reference>
<gene>
    <name evidence="1" type="ORF">LARSCL_LOCUS8045</name>
</gene>
<dbReference type="Proteomes" id="UP001497382">
    <property type="component" value="Unassembled WGS sequence"/>
</dbReference>